<reference evidence="1 2" key="2">
    <citation type="submission" date="2008-04" db="EMBL/GenBank/DDBJ databases">
        <authorList>
            <person name="Fulton L."/>
            <person name="Clifton S."/>
            <person name="Fulton B."/>
            <person name="Xu J."/>
            <person name="Minx P."/>
            <person name="Pepin K.H."/>
            <person name="Johnson M."/>
            <person name="Thiruvilangam P."/>
            <person name="Bhonagiri V."/>
            <person name="Nash W.E."/>
            <person name="Mardis E.R."/>
            <person name="Wilson R.K."/>
        </authorList>
    </citation>
    <scope>NUCLEOTIDE SEQUENCE [LARGE SCALE GENOMIC DNA]</scope>
    <source>
        <strain evidence="1 2">DSM 17393</strain>
    </source>
</reference>
<dbReference type="Proteomes" id="UP000004596">
    <property type="component" value="Unassembled WGS sequence"/>
</dbReference>
<comment type="caution">
    <text evidence="1">The sequence shown here is derived from an EMBL/GenBank/DDBJ whole genome shotgun (WGS) entry which is preliminary data.</text>
</comment>
<accession>B3CEU0</accession>
<evidence type="ECO:0000313" key="2">
    <source>
        <dbReference type="Proteomes" id="UP000004596"/>
    </source>
</evidence>
<evidence type="ECO:0000313" key="1">
    <source>
        <dbReference type="EMBL" id="EDV05078.1"/>
    </source>
</evidence>
<dbReference type="AlphaFoldDB" id="B3CEU0"/>
<sequence>MPEVAFFRANVHCDSKERKDYLSGKCSMIYKTDVLQQNTSVSLSYCHIMPNA</sequence>
<proteinExistence type="predicted"/>
<reference evidence="1 2" key="1">
    <citation type="submission" date="2008-04" db="EMBL/GenBank/DDBJ databases">
        <title>Draft genome sequence of Bacteroides intestinalis (DSM 17393).</title>
        <authorList>
            <person name="Sudarsanam P."/>
            <person name="Ley R."/>
            <person name="Guruge J."/>
            <person name="Turnbaugh P.J."/>
            <person name="Mahowald M."/>
            <person name="Liep D."/>
            <person name="Gordon J."/>
        </authorList>
    </citation>
    <scope>NUCLEOTIDE SEQUENCE [LARGE SCALE GENOMIC DNA]</scope>
    <source>
        <strain evidence="1 2">DSM 17393</strain>
    </source>
</reference>
<name>B3CEU0_9BACE</name>
<gene>
    <name evidence="1" type="ORF">BACINT_04221</name>
</gene>
<organism evidence="1 2">
    <name type="scientific">Bacteroides intestinalis DSM 17393</name>
    <dbReference type="NCBI Taxonomy" id="471870"/>
    <lineage>
        <taxon>Bacteria</taxon>
        <taxon>Pseudomonadati</taxon>
        <taxon>Bacteroidota</taxon>
        <taxon>Bacteroidia</taxon>
        <taxon>Bacteroidales</taxon>
        <taxon>Bacteroidaceae</taxon>
        <taxon>Bacteroides</taxon>
    </lineage>
</organism>
<dbReference type="EMBL" id="ABJL02000008">
    <property type="protein sequence ID" value="EDV05078.1"/>
    <property type="molecule type" value="Genomic_DNA"/>
</dbReference>
<protein>
    <submittedName>
        <fullName evidence="1">Uncharacterized protein</fullName>
    </submittedName>
</protein>